<gene>
    <name evidence="1" type="ORF">psyc5s11_32550</name>
</gene>
<dbReference type="InterPro" id="IPR010982">
    <property type="entry name" value="Lambda_DNA-bd_dom_sf"/>
</dbReference>
<reference evidence="2" key="1">
    <citation type="submission" date="2021-07" db="EMBL/GenBank/DDBJ databases">
        <title>Complete genome sequencing of a Clostridium isolate.</title>
        <authorList>
            <person name="Ueki A."/>
            <person name="Tonouchi A."/>
        </authorList>
    </citation>
    <scope>NUCLEOTIDE SEQUENCE [LARGE SCALE GENOMIC DNA]</scope>
    <source>
        <strain evidence="2">C5S11</strain>
    </source>
</reference>
<evidence type="ECO:0000313" key="1">
    <source>
        <dbReference type="EMBL" id="BCZ47188.1"/>
    </source>
</evidence>
<dbReference type="InterPro" id="IPR001387">
    <property type="entry name" value="Cro/C1-type_HTH"/>
</dbReference>
<dbReference type="Gene3D" id="1.25.40.10">
    <property type="entry name" value="Tetratricopeptide repeat domain"/>
    <property type="match status" value="1"/>
</dbReference>
<dbReference type="SUPFAM" id="SSF47413">
    <property type="entry name" value="lambda repressor-like DNA-binding domains"/>
    <property type="match status" value="1"/>
</dbReference>
<accession>A0ABN6J0A5</accession>
<dbReference type="EMBL" id="AP024849">
    <property type="protein sequence ID" value="BCZ47188.1"/>
    <property type="molecule type" value="Genomic_DNA"/>
</dbReference>
<dbReference type="Proteomes" id="UP000824633">
    <property type="component" value="Chromosome"/>
</dbReference>
<evidence type="ECO:0008006" key="3">
    <source>
        <dbReference type="Google" id="ProtNLM"/>
    </source>
</evidence>
<dbReference type="CDD" id="cd00093">
    <property type="entry name" value="HTH_XRE"/>
    <property type="match status" value="1"/>
</dbReference>
<evidence type="ECO:0000313" key="2">
    <source>
        <dbReference type="Proteomes" id="UP000824633"/>
    </source>
</evidence>
<dbReference type="SUPFAM" id="SSF48452">
    <property type="entry name" value="TPR-like"/>
    <property type="match status" value="2"/>
</dbReference>
<dbReference type="RefSeq" id="WP_224038206.1">
    <property type="nucleotide sequence ID" value="NZ_AP024849.1"/>
</dbReference>
<name>A0ABN6J0A5_9CLOT</name>
<dbReference type="InterPro" id="IPR011990">
    <property type="entry name" value="TPR-like_helical_dom_sf"/>
</dbReference>
<proteinExistence type="predicted"/>
<protein>
    <recommendedName>
        <fullName evidence="3">Transcriptional regulator</fullName>
    </recommendedName>
</protein>
<sequence length="433" mass="51616">MFDNEIMTQGEKIRKYRMNILGATQDEIAQGVCTTTWLSKIENNKRNPTESLAIGIAENFNKIVKKKGINLSLITPDELMKDEDEQANHIFINIMKELKEIKEIKAFDEKLLKAEELIEKYKITDNNKMELYKSSADYYYYKHSYTKSDYMCDIGLKISINCQNSFEEVTFYIYKSRNNIFTDNYVKALQQLDYAEKLNRDIGNCELSIMIQFYKATTYKKLGEYDTALEYFKILKQFKINDCNMLLRVKMNHANCLNDYHKFDEAEKEYKETLDIAMECDDKDFISMIYRNLSELYVNKKNHKSALMYIKESLSYNCCNEDRGEYLYFASKILQNLNKEFETYLLEALEICEQRDREKLNLIEKILYELVLIYIKKEDKENLMLIADRAKELNIDYSLIYLEIGAYYRSRNEEKSMYFYKKSKEKIKQIKGI</sequence>
<keyword evidence="2" id="KW-1185">Reference proteome</keyword>
<organism evidence="1 2">
    <name type="scientific">Clostridium gelidum</name>
    <dbReference type="NCBI Taxonomy" id="704125"/>
    <lineage>
        <taxon>Bacteria</taxon>
        <taxon>Bacillati</taxon>
        <taxon>Bacillota</taxon>
        <taxon>Clostridia</taxon>
        <taxon>Eubacteriales</taxon>
        <taxon>Clostridiaceae</taxon>
        <taxon>Clostridium</taxon>
    </lineage>
</organism>
<dbReference type="Gene3D" id="1.10.260.40">
    <property type="entry name" value="lambda repressor-like DNA-binding domains"/>
    <property type="match status" value="1"/>
</dbReference>
<dbReference type="Pfam" id="PF13424">
    <property type="entry name" value="TPR_12"/>
    <property type="match status" value="1"/>
</dbReference>